<dbReference type="Pfam" id="PF09979">
    <property type="entry name" value="DUF2213"/>
    <property type="match status" value="1"/>
</dbReference>
<feature type="compositionally biased region" description="Basic and acidic residues" evidence="1">
    <location>
        <begin position="282"/>
        <end position="291"/>
    </location>
</feature>
<organism evidence="2 3">
    <name type="scientific">Acetatifactor muris</name>
    <dbReference type="NCBI Taxonomy" id="879566"/>
    <lineage>
        <taxon>Bacteria</taxon>
        <taxon>Bacillati</taxon>
        <taxon>Bacillota</taxon>
        <taxon>Clostridia</taxon>
        <taxon>Lachnospirales</taxon>
        <taxon>Lachnospiraceae</taxon>
        <taxon>Acetatifactor</taxon>
    </lineage>
</organism>
<dbReference type="InterPro" id="IPR016913">
    <property type="entry name" value="UCP029215"/>
</dbReference>
<evidence type="ECO:0000313" key="2">
    <source>
        <dbReference type="EMBL" id="SOY29692.1"/>
    </source>
</evidence>
<evidence type="ECO:0008006" key="4">
    <source>
        <dbReference type="Google" id="ProtNLM"/>
    </source>
</evidence>
<proteinExistence type="predicted"/>
<feature type="compositionally biased region" description="Basic and acidic residues" evidence="1">
    <location>
        <begin position="469"/>
        <end position="478"/>
    </location>
</feature>
<reference evidence="2 3" key="1">
    <citation type="submission" date="2018-01" db="EMBL/GenBank/DDBJ databases">
        <authorList>
            <person name="Gaut B.S."/>
            <person name="Morton B.R."/>
            <person name="Clegg M.T."/>
            <person name="Duvall M.R."/>
        </authorList>
    </citation>
    <scope>NUCLEOTIDE SEQUENCE [LARGE SCALE GENOMIC DNA]</scope>
    <source>
        <strain evidence="2">GP69</strain>
    </source>
</reference>
<gene>
    <name evidence="2" type="ORF">AMURIS_02413</name>
</gene>
<accession>A0A2K4ZGX1</accession>
<dbReference type="Proteomes" id="UP000236311">
    <property type="component" value="Unassembled WGS sequence"/>
</dbReference>
<dbReference type="RefSeq" id="WP_103239778.1">
    <property type="nucleotide sequence ID" value="NZ_JANJZD010000010.1"/>
</dbReference>
<dbReference type="AlphaFoldDB" id="A0A2K4ZGX1"/>
<feature type="region of interest" description="Disordered" evidence="1">
    <location>
        <begin position="434"/>
        <end position="478"/>
    </location>
</feature>
<protein>
    <recommendedName>
        <fullName evidence="4">DUF2213 domain-containing protein</fullName>
    </recommendedName>
</protein>
<dbReference type="OrthoDB" id="9813763at2"/>
<sequence length="478" mass="51872">MTEPKLRKVRRLDTIRLDKDDRTYFTEEGYLVDHPILTSCGIFEYTNPDGSIRRELRLPEHVFNGKSLATYKGKPIIITHEAGIVSKDNVDKEQIGTILTNGYQDREDVRAEIIIHNTDAMKDSGLKELSLGYNLDLVEEPGTYNGEPYDAIQTNIVINHLALVASARAGEQARLNIDGSDEPELKGGKLMARETRSRADGGAMSPEELKKAIEAYKERKAGRAAAGGEEKPAADEAGAAMAEAEEPTEEPATEEEKAADGEGCEEPASEEGSSPADIAQMVKDRRDRRDAEEDPKDVEGAMGVIAQQDEDIDMLLACLEKMMADAAVDSADNADGGADAADQADNADQEDGSDDKSGSLNADSADEIFRQRLSICRIGDKLRMDGLENKSILEGKKAIIAKVLPAMRLDGKSRAYVDAAYDMAVNEVNKRKDVSFQKKQMAGKPAPAQATRADGNPAGKSAAAQARQRMIDREGGKQ</sequence>
<dbReference type="EMBL" id="OFSM01000011">
    <property type="protein sequence ID" value="SOY29692.1"/>
    <property type="molecule type" value="Genomic_DNA"/>
</dbReference>
<feature type="region of interest" description="Disordered" evidence="1">
    <location>
        <begin position="220"/>
        <end position="307"/>
    </location>
</feature>
<keyword evidence="3" id="KW-1185">Reference proteome</keyword>
<feature type="region of interest" description="Disordered" evidence="1">
    <location>
        <begin position="330"/>
        <end position="364"/>
    </location>
</feature>
<evidence type="ECO:0000256" key="1">
    <source>
        <dbReference type="SAM" id="MobiDB-lite"/>
    </source>
</evidence>
<evidence type="ECO:0000313" key="3">
    <source>
        <dbReference type="Proteomes" id="UP000236311"/>
    </source>
</evidence>
<dbReference type="PIRSF" id="PIRSF029215">
    <property type="entry name" value="UCP029215"/>
    <property type="match status" value="1"/>
</dbReference>
<feature type="compositionally biased region" description="Low complexity" evidence="1">
    <location>
        <begin position="330"/>
        <end position="344"/>
    </location>
</feature>
<name>A0A2K4ZGX1_9FIRM</name>
<feature type="compositionally biased region" description="Acidic residues" evidence="1">
    <location>
        <begin position="243"/>
        <end position="253"/>
    </location>
</feature>